<dbReference type="AlphaFoldDB" id="A0A498KBJ0"/>
<protein>
    <submittedName>
        <fullName evidence="2">Uncharacterized protein</fullName>
    </submittedName>
</protein>
<name>A0A498KBJ0_MALDO</name>
<feature type="compositionally biased region" description="Basic and acidic residues" evidence="1">
    <location>
        <begin position="53"/>
        <end position="62"/>
    </location>
</feature>
<evidence type="ECO:0000313" key="3">
    <source>
        <dbReference type="Proteomes" id="UP000290289"/>
    </source>
</evidence>
<sequence>MIHSRIYVVPRPPVLCINNRDSGEIPDFAVGSSVGLVELGDGVEFGDLEGEEVEGRDAGIEGDKDDDDGKEGAKDAAAYAAAAAPAVLWGGGKKGEIGFPRWWFEYKSARLMWVSISRRFLEHASFMRDCFHRVMSKVFFVALRPETAIFSSLRSM</sequence>
<accession>A0A498KBJ0</accession>
<feature type="region of interest" description="Disordered" evidence="1">
    <location>
        <begin position="53"/>
        <end position="73"/>
    </location>
</feature>
<evidence type="ECO:0000313" key="2">
    <source>
        <dbReference type="EMBL" id="RXI04726.1"/>
    </source>
</evidence>
<dbReference type="EMBL" id="RDQH01000329">
    <property type="protein sequence ID" value="RXI04726.1"/>
    <property type="molecule type" value="Genomic_DNA"/>
</dbReference>
<keyword evidence="3" id="KW-1185">Reference proteome</keyword>
<comment type="caution">
    <text evidence="2">The sequence shown here is derived from an EMBL/GenBank/DDBJ whole genome shotgun (WGS) entry which is preliminary data.</text>
</comment>
<proteinExistence type="predicted"/>
<gene>
    <name evidence="2" type="ORF">DVH24_039000</name>
</gene>
<reference evidence="2 3" key="1">
    <citation type="submission" date="2018-10" db="EMBL/GenBank/DDBJ databases">
        <title>A high-quality apple genome assembly.</title>
        <authorList>
            <person name="Hu J."/>
        </authorList>
    </citation>
    <scope>NUCLEOTIDE SEQUENCE [LARGE SCALE GENOMIC DNA]</scope>
    <source>
        <strain evidence="3">cv. HFTH1</strain>
        <tissue evidence="2">Young leaf</tissue>
    </source>
</reference>
<dbReference type="Proteomes" id="UP000290289">
    <property type="component" value="Chromosome 3"/>
</dbReference>
<organism evidence="2 3">
    <name type="scientific">Malus domestica</name>
    <name type="common">Apple</name>
    <name type="synonym">Pyrus malus</name>
    <dbReference type="NCBI Taxonomy" id="3750"/>
    <lineage>
        <taxon>Eukaryota</taxon>
        <taxon>Viridiplantae</taxon>
        <taxon>Streptophyta</taxon>
        <taxon>Embryophyta</taxon>
        <taxon>Tracheophyta</taxon>
        <taxon>Spermatophyta</taxon>
        <taxon>Magnoliopsida</taxon>
        <taxon>eudicotyledons</taxon>
        <taxon>Gunneridae</taxon>
        <taxon>Pentapetalae</taxon>
        <taxon>rosids</taxon>
        <taxon>fabids</taxon>
        <taxon>Rosales</taxon>
        <taxon>Rosaceae</taxon>
        <taxon>Amygdaloideae</taxon>
        <taxon>Maleae</taxon>
        <taxon>Malus</taxon>
    </lineage>
</organism>
<evidence type="ECO:0000256" key="1">
    <source>
        <dbReference type="SAM" id="MobiDB-lite"/>
    </source>
</evidence>